<keyword evidence="1" id="KW-1133">Transmembrane helix</keyword>
<sequence length="98" mass="10814">MSSTNPYYTGKPGSTGPWNTGLCNCCSDVKTCMFSGFCSVLSLKLHSYCVVGDFVAACSAVAMLYAIVGLSRWKFCPSCLYHTKMRKQFMLRRALVTN</sequence>
<comment type="caution">
    <text evidence="2">The sequence shown here is derived from an EMBL/GenBank/DDBJ whole genome shotgun (WGS) entry which is preliminary data.</text>
</comment>
<evidence type="ECO:0000256" key="1">
    <source>
        <dbReference type="SAM" id="Phobius"/>
    </source>
</evidence>
<gene>
    <name evidence="2" type="ORF">CK203_027155</name>
</gene>
<dbReference type="AlphaFoldDB" id="A0A438I692"/>
<evidence type="ECO:0000313" key="3">
    <source>
        <dbReference type="Proteomes" id="UP000288805"/>
    </source>
</evidence>
<reference evidence="2 3" key="1">
    <citation type="journal article" date="2018" name="PLoS Genet.">
        <title>Population sequencing reveals clonal diversity and ancestral inbreeding in the grapevine cultivar Chardonnay.</title>
        <authorList>
            <person name="Roach M.J."/>
            <person name="Johnson D.L."/>
            <person name="Bohlmann J."/>
            <person name="van Vuuren H.J."/>
            <person name="Jones S.J."/>
            <person name="Pretorius I.S."/>
            <person name="Schmidt S.A."/>
            <person name="Borneman A.R."/>
        </authorList>
    </citation>
    <scope>NUCLEOTIDE SEQUENCE [LARGE SCALE GENOMIC DNA]</scope>
    <source>
        <strain evidence="3">cv. Chardonnay</strain>
        <tissue evidence="2">Leaf</tissue>
    </source>
</reference>
<dbReference type="NCBIfam" id="TIGR01571">
    <property type="entry name" value="A_thal_Cys_rich"/>
    <property type="match status" value="1"/>
</dbReference>
<name>A0A438I692_VITVI</name>
<keyword evidence="1" id="KW-0472">Membrane</keyword>
<dbReference type="PANTHER" id="PTHR15907">
    <property type="entry name" value="DUF614 FAMILY PROTEIN-RELATED"/>
    <property type="match status" value="1"/>
</dbReference>
<organism evidence="2 3">
    <name type="scientific">Vitis vinifera</name>
    <name type="common">Grape</name>
    <dbReference type="NCBI Taxonomy" id="29760"/>
    <lineage>
        <taxon>Eukaryota</taxon>
        <taxon>Viridiplantae</taxon>
        <taxon>Streptophyta</taxon>
        <taxon>Embryophyta</taxon>
        <taxon>Tracheophyta</taxon>
        <taxon>Spermatophyta</taxon>
        <taxon>Magnoliopsida</taxon>
        <taxon>eudicotyledons</taxon>
        <taxon>Gunneridae</taxon>
        <taxon>Pentapetalae</taxon>
        <taxon>rosids</taxon>
        <taxon>Vitales</taxon>
        <taxon>Vitaceae</taxon>
        <taxon>Viteae</taxon>
        <taxon>Vitis</taxon>
    </lineage>
</organism>
<feature type="transmembrane region" description="Helical" evidence="1">
    <location>
        <begin position="45"/>
        <end position="68"/>
    </location>
</feature>
<dbReference type="Proteomes" id="UP000288805">
    <property type="component" value="Unassembled WGS sequence"/>
</dbReference>
<dbReference type="InterPro" id="IPR006461">
    <property type="entry name" value="PLAC_motif_containing"/>
</dbReference>
<proteinExistence type="predicted"/>
<dbReference type="EMBL" id="QGNW01000139">
    <property type="protein sequence ID" value="RVW92228.1"/>
    <property type="molecule type" value="Genomic_DNA"/>
</dbReference>
<evidence type="ECO:0000313" key="2">
    <source>
        <dbReference type="EMBL" id="RVW92228.1"/>
    </source>
</evidence>
<accession>A0A438I692</accession>
<protein>
    <submittedName>
        <fullName evidence="2">Uncharacterized protein</fullName>
    </submittedName>
</protein>
<keyword evidence="1" id="KW-0812">Transmembrane</keyword>